<evidence type="ECO:0000256" key="1">
    <source>
        <dbReference type="ARBA" id="ARBA00023015"/>
    </source>
</evidence>
<dbReference type="SMART" id="SM00421">
    <property type="entry name" value="HTH_LUXR"/>
    <property type="match status" value="1"/>
</dbReference>
<comment type="caution">
    <text evidence="5">The sequence shown here is derived from an EMBL/GenBank/DDBJ whole genome shotgun (WGS) entry which is preliminary data.</text>
</comment>
<dbReference type="InterPro" id="IPR036693">
    <property type="entry name" value="TF_LuxR_autoind-bd_dom_sf"/>
</dbReference>
<dbReference type="CDD" id="cd06170">
    <property type="entry name" value="LuxR_C_like"/>
    <property type="match status" value="1"/>
</dbReference>
<organism evidence="5 6">
    <name type="scientific">Neorhizobium alkalisoli</name>
    <dbReference type="NCBI Taxonomy" id="528178"/>
    <lineage>
        <taxon>Bacteria</taxon>
        <taxon>Pseudomonadati</taxon>
        <taxon>Pseudomonadota</taxon>
        <taxon>Alphaproteobacteria</taxon>
        <taxon>Hyphomicrobiales</taxon>
        <taxon>Rhizobiaceae</taxon>
        <taxon>Rhizobium/Agrobacterium group</taxon>
        <taxon>Neorhizobium</taxon>
    </lineage>
</organism>
<dbReference type="PROSITE" id="PS50043">
    <property type="entry name" value="HTH_LUXR_2"/>
    <property type="match status" value="1"/>
</dbReference>
<dbReference type="PANTHER" id="PTHR44688">
    <property type="entry name" value="DNA-BINDING TRANSCRIPTIONAL ACTIVATOR DEVR_DOSR"/>
    <property type="match status" value="1"/>
</dbReference>
<proteinExistence type="predicted"/>
<evidence type="ECO:0000313" key="5">
    <source>
        <dbReference type="EMBL" id="TWF43439.1"/>
    </source>
</evidence>
<dbReference type="Gene3D" id="1.10.10.10">
    <property type="entry name" value="Winged helix-like DNA-binding domain superfamily/Winged helix DNA-binding domain"/>
    <property type="match status" value="1"/>
</dbReference>
<dbReference type="GO" id="GO:0006355">
    <property type="term" value="P:regulation of DNA-templated transcription"/>
    <property type="evidence" value="ECO:0007669"/>
    <property type="project" value="InterPro"/>
</dbReference>
<evidence type="ECO:0000256" key="3">
    <source>
        <dbReference type="ARBA" id="ARBA00023163"/>
    </source>
</evidence>
<dbReference type="AlphaFoldDB" id="A0A561PZE6"/>
<dbReference type="EMBL" id="VIWP01000019">
    <property type="protein sequence ID" value="TWF43439.1"/>
    <property type="molecule type" value="Genomic_DNA"/>
</dbReference>
<dbReference type="SUPFAM" id="SSF75516">
    <property type="entry name" value="Pheromone-binding domain of LuxR-like quorum-sensing transcription factors"/>
    <property type="match status" value="1"/>
</dbReference>
<evidence type="ECO:0000259" key="4">
    <source>
        <dbReference type="PROSITE" id="PS50043"/>
    </source>
</evidence>
<sequence length="234" mass="25907">MKSKRLNGLIEAVSVTTAETDLQNILKKTARSWGFDHFVYLLLAGTRSYAVSSYPKEWQDLYLRRSYFQIDPVIKHARTKSRLYTWSLPELEKNASRPKAQFLHEAMSFGITSGVSIPVPAGYGKIALLTFASGQPAVDVDTSDPVRASAAAALVHAQFAFVRATPTMTAIPKLTPRQALCLKWSSEGKTMDEIAEILDISTLSVRFHLDEARTRLDAVNLIQASTIAAKHNLL</sequence>
<evidence type="ECO:0000256" key="2">
    <source>
        <dbReference type="ARBA" id="ARBA00023125"/>
    </source>
</evidence>
<protein>
    <submittedName>
        <fullName evidence="5">LuxR family transcriptional activator of conjugal transfer of Ti plasmids</fullName>
    </submittedName>
</protein>
<keyword evidence="3" id="KW-0804">Transcription</keyword>
<dbReference type="Pfam" id="PF03472">
    <property type="entry name" value="Autoind_bind"/>
    <property type="match status" value="1"/>
</dbReference>
<dbReference type="InterPro" id="IPR005143">
    <property type="entry name" value="TF_LuxR_autoind-bd_dom"/>
</dbReference>
<dbReference type="InterPro" id="IPR000792">
    <property type="entry name" value="Tscrpt_reg_LuxR_C"/>
</dbReference>
<name>A0A561PZE6_9HYPH</name>
<feature type="domain" description="HTH luxR-type" evidence="4">
    <location>
        <begin position="167"/>
        <end position="232"/>
    </location>
</feature>
<keyword evidence="1" id="KW-0805">Transcription regulation</keyword>
<dbReference type="Pfam" id="PF00196">
    <property type="entry name" value="GerE"/>
    <property type="match status" value="1"/>
</dbReference>
<evidence type="ECO:0000313" key="6">
    <source>
        <dbReference type="Proteomes" id="UP000320653"/>
    </source>
</evidence>
<accession>A0A561PZE6</accession>
<dbReference type="GO" id="GO:0003677">
    <property type="term" value="F:DNA binding"/>
    <property type="evidence" value="ECO:0007669"/>
    <property type="project" value="UniProtKB-KW"/>
</dbReference>
<gene>
    <name evidence="5" type="ORF">FHW37_11912</name>
</gene>
<dbReference type="InterPro" id="IPR016032">
    <property type="entry name" value="Sig_transdc_resp-reg_C-effctor"/>
</dbReference>
<dbReference type="Proteomes" id="UP000320653">
    <property type="component" value="Unassembled WGS sequence"/>
</dbReference>
<dbReference type="SUPFAM" id="SSF46894">
    <property type="entry name" value="C-terminal effector domain of the bipartite response regulators"/>
    <property type="match status" value="1"/>
</dbReference>
<dbReference type="InterPro" id="IPR036388">
    <property type="entry name" value="WH-like_DNA-bd_sf"/>
</dbReference>
<keyword evidence="6" id="KW-1185">Reference proteome</keyword>
<dbReference type="RefSeq" id="WP_186458511.1">
    <property type="nucleotide sequence ID" value="NZ_VIWP01000019.1"/>
</dbReference>
<reference evidence="5 6" key="1">
    <citation type="submission" date="2019-06" db="EMBL/GenBank/DDBJ databases">
        <title>Sorghum-associated microbial communities from plants grown in Nebraska, USA.</title>
        <authorList>
            <person name="Schachtman D."/>
        </authorList>
    </citation>
    <scope>NUCLEOTIDE SEQUENCE [LARGE SCALE GENOMIC DNA]</scope>
    <source>
        <strain evidence="5 6">1225</strain>
    </source>
</reference>
<dbReference type="Gene3D" id="3.30.450.80">
    <property type="entry name" value="Transcription factor LuxR-like, autoinducer-binding domain"/>
    <property type="match status" value="1"/>
</dbReference>
<dbReference type="PANTHER" id="PTHR44688:SF16">
    <property type="entry name" value="DNA-BINDING TRANSCRIPTIONAL ACTIVATOR DEVR_DOSR"/>
    <property type="match status" value="1"/>
</dbReference>
<keyword evidence="2" id="KW-0238">DNA-binding</keyword>